<dbReference type="PANTHER" id="PTHR31744">
    <property type="entry name" value="PROTEIN CUP-SHAPED COTYLEDON 2-RELATED"/>
    <property type="match status" value="1"/>
</dbReference>
<dbReference type="PROSITE" id="PS51005">
    <property type="entry name" value="NAC"/>
    <property type="match status" value="1"/>
</dbReference>
<reference evidence="6 7" key="1">
    <citation type="submission" date="2024-03" db="EMBL/GenBank/DDBJ databases">
        <authorList>
            <person name="Gkanogiannis A."/>
            <person name="Becerra Lopez-Lavalle L."/>
        </authorList>
    </citation>
    <scope>NUCLEOTIDE SEQUENCE [LARGE SCALE GENOMIC DNA]</scope>
</reference>
<gene>
    <name evidence="6" type="ORF">CITCOLO1_LOCUS8570</name>
</gene>
<keyword evidence="7" id="KW-1185">Reference proteome</keyword>
<evidence type="ECO:0000256" key="2">
    <source>
        <dbReference type="ARBA" id="ARBA00023125"/>
    </source>
</evidence>
<organism evidence="6 7">
    <name type="scientific">Citrullus colocynthis</name>
    <name type="common">colocynth</name>
    <dbReference type="NCBI Taxonomy" id="252529"/>
    <lineage>
        <taxon>Eukaryota</taxon>
        <taxon>Viridiplantae</taxon>
        <taxon>Streptophyta</taxon>
        <taxon>Embryophyta</taxon>
        <taxon>Tracheophyta</taxon>
        <taxon>Spermatophyta</taxon>
        <taxon>Magnoliopsida</taxon>
        <taxon>eudicotyledons</taxon>
        <taxon>Gunneridae</taxon>
        <taxon>Pentapetalae</taxon>
        <taxon>rosids</taxon>
        <taxon>fabids</taxon>
        <taxon>Cucurbitales</taxon>
        <taxon>Cucurbitaceae</taxon>
        <taxon>Benincaseae</taxon>
        <taxon>Citrullus</taxon>
    </lineage>
</organism>
<dbReference type="InterPro" id="IPR036093">
    <property type="entry name" value="NAC_dom_sf"/>
</dbReference>
<evidence type="ECO:0000256" key="3">
    <source>
        <dbReference type="ARBA" id="ARBA00023163"/>
    </source>
</evidence>
<keyword evidence="2" id="KW-0238">DNA-binding</keyword>
<sequence>MEERNDSEKVEEVMLPGFRFHPTDEELVGFYLKRKIQQRPLLIELIKQIDIYKYDPWDLPKLGGSGEKEWYFYCPRDRKYRNSARPNRVTGAGFWKATGTDRPIYSSDGSKCIGLKKSLVFYKGRAAKGVKTDWMMHEFRLPSLNDPPPTKRLIDKTIPTNDSWAICRIFKKTNSTAQRALSLSSTNMIPPLLSETNTSDDNHNAYNFPTKFPTLPSFETHQYSSSSISNNITYPFDFVTSCKPFNTQIITNNVRSFSHLPILAEPPPLAPPPPPNSTDQEKCRVDLSSILLNMSSSVLGDFGIMKPTDTLDNLHTQQQFINNYPQTFSHDQMQAAAGDQFVGAIRSNNVGSYPLSISDLGKPSFIWDSSSSCPSEVSTSLSTTNCYT</sequence>
<keyword evidence="4" id="KW-0539">Nucleus</keyword>
<evidence type="ECO:0000313" key="6">
    <source>
        <dbReference type="EMBL" id="CAK9316703.1"/>
    </source>
</evidence>
<evidence type="ECO:0000313" key="7">
    <source>
        <dbReference type="Proteomes" id="UP001642487"/>
    </source>
</evidence>
<protein>
    <recommendedName>
        <fullName evidence="5">NAC domain-containing protein</fullName>
    </recommendedName>
</protein>
<evidence type="ECO:0000259" key="5">
    <source>
        <dbReference type="PROSITE" id="PS51005"/>
    </source>
</evidence>
<dbReference type="SUPFAM" id="SSF101941">
    <property type="entry name" value="NAC domain"/>
    <property type="match status" value="1"/>
</dbReference>
<keyword evidence="1" id="KW-0805">Transcription regulation</keyword>
<dbReference type="Pfam" id="PF02365">
    <property type="entry name" value="NAM"/>
    <property type="match status" value="1"/>
</dbReference>
<evidence type="ECO:0000256" key="4">
    <source>
        <dbReference type="ARBA" id="ARBA00023242"/>
    </source>
</evidence>
<dbReference type="Proteomes" id="UP001642487">
    <property type="component" value="Chromosome 3"/>
</dbReference>
<dbReference type="Gene3D" id="2.170.150.80">
    <property type="entry name" value="NAC domain"/>
    <property type="match status" value="1"/>
</dbReference>
<name>A0ABP0YCK1_9ROSI</name>
<proteinExistence type="predicted"/>
<evidence type="ECO:0000256" key="1">
    <source>
        <dbReference type="ARBA" id="ARBA00023015"/>
    </source>
</evidence>
<accession>A0ABP0YCK1</accession>
<dbReference type="InterPro" id="IPR003441">
    <property type="entry name" value="NAC-dom"/>
</dbReference>
<dbReference type="PANTHER" id="PTHR31744:SF77">
    <property type="entry name" value="PROTEIN FEZ"/>
    <property type="match status" value="1"/>
</dbReference>
<keyword evidence="3" id="KW-0804">Transcription</keyword>
<dbReference type="EMBL" id="OZ021737">
    <property type="protein sequence ID" value="CAK9316703.1"/>
    <property type="molecule type" value="Genomic_DNA"/>
</dbReference>
<feature type="domain" description="NAC" evidence="5">
    <location>
        <begin position="14"/>
        <end position="172"/>
    </location>
</feature>